<reference evidence="3 4" key="1">
    <citation type="journal article" date="2019" name="Fungal Biol. Biotechnol.">
        <title>Draft genome sequence of fastidious pathogen Ceratobasidium theobromae, which causes vascular-streak dieback in Theobroma cacao.</title>
        <authorList>
            <person name="Ali S.S."/>
            <person name="Asman A."/>
            <person name="Shao J."/>
            <person name="Firmansyah A.P."/>
            <person name="Susilo A.W."/>
            <person name="Rosmana A."/>
            <person name="McMahon P."/>
            <person name="Junaid M."/>
            <person name="Guest D."/>
            <person name="Kheng T.Y."/>
            <person name="Meinhardt L.W."/>
            <person name="Bailey B.A."/>
        </authorList>
    </citation>
    <scope>NUCLEOTIDE SEQUENCE [LARGE SCALE GENOMIC DNA]</scope>
    <source>
        <strain evidence="3 4">CT2</strain>
    </source>
</reference>
<dbReference type="CDD" id="cd00067">
    <property type="entry name" value="GAL4"/>
    <property type="match status" value="1"/>
</dbReference>
<keyword evidence="4" id="KW-1185">Reference proteome</keyword>
<dbReference type="Gene3D" id="4.10.240.10">
    <property type="entry name" value="Zn(2)-C6 fungal-type DNA-binding domain"/>
    <property type="match status" value="1"/>
</dbReference>
<gene>
    <name evidence="3" type="ORF">CTheo_225</name>
</gene>
<comment type="caution">
    <text evidence="3">The sequence shown here is derived from an EMBL/GenBank/DDBJ whole genome shotgun (WGS) entry which is preliminary data.</text>
</comment>
<evidence type="ECO:0000313" key="3">
    <source>
        <dbReference type="EMBL" id="KAB5596240.1"/>
    </source>
</evidence>
<proteinExistence type="predicted"/>
<organism evidence="3 4">
    <name type="scientific">Ceratobasidium theobromae</name>
    <dbReference type="NCBI Taxonomy" id="1582974"/>
    <lineage>
        <taxon>Eukaryota</taxon>
        <taxon>Fungi</taxon>
        <taxon>Dikarya</taxon>
        <taxon>Basidiomycota</taxon>
        <taxon>Agaricomycotina</taxon>
        <taxon>Agaricomycetes</taxon>
        <taxon>Cantharellales</taxon>
        <taxon>Ceratobasidiaceae</taxon>
        <taxon>Ceratobasidium</taxon>
    </lineage>
</organism>
<dbReference type="GO" id="GO:0000981">
    <property type="term" value="F:DNA-binding transcription factor activity, RNA polymerase II-specific"/>
    <property type="evidence" value="ECO:0007669"/>
    <property type="project" value="InterPro"/>
</dbReference>
<evidence type="ECO:0000259" key="2">
    <source>
        <dbReference type="Pfam" id="PF00172"/>
    </source>
</evidence>
<dbReference type="AlphaFoldDB" id="A0A5N5QWW5"/>
<evidence type="ECO:0000313" key="4">
    <source>
        <dbReference type="Proteomes" id="UP000383932"/>
    </source>
</evidence>
<evidence type="ECO:0000256" key="1">
    <source>
        <dbReference type="SAM" id="MobiDB-lite"/>
    </source>
</evidence>
<accession>A0A5N5QWW5</accession>
<dbReference type="EMBL" id="SSOP01000002">
    <property type="protein sequence ID" value="KAB5596240.1"/>
    <property type="molecule type" value="Genomic_DNA"/>
</dbReference>
<name>A0A5N5QWW5_9AGAM</name>
<dbReference type="Pfam" id="PF00172">
    <property type="entry name" value="Zn_clus"/>
    <property type="match status" value="1"/>
</dbReference>
<feature type="region of interest" description="Disordered" evidence="1">
    <location>
        <begin position="131"/>
        <end position="181"/>
    </location>
</feature>
<sequence length="318" mass="33945">MGRADTGGDVPPGHRDLQVQPGVAGVAELAVAEHDAHGPPGQRIHAEADAACDGGRAAMEPDPVQHALCGQRERVGGDPHDGGGELLPAQPDADEAPAHEPGLRKCNGARPTCQRCAARGHICEYAKERRMRGPNKTGRRGSQAGVEEADEPTEPRDDPDDSRPASRREHKSASASPGPCIAIPTLSNGNLCLPATQPMPHGYRFGQPALGPVWPDRDSSSPDYPTADLQSLYPLSDVSSSSTPITPDRFDYAWPPVDTNSPQQIPFQYGHTDKQHMLPPLPEFDTDANLGTLSVWPSEPHSDALLIPDSLQTKPLTQ</sequence>
<feature type="compositionally biased region" description="Basic and acidic residues" evidence="1">
    <location>
        <begin position="72"/>
        <end position="83"/>
    </location>
</feature>
<dbReference type="Proteomes" id="UP000383932">
    <property type="component" value="Unassembled WGS sequence"/>
</dbReference>
<feature type="compositionally biased region" description="Basic and acidic residues" evidence="1">
    <location>
        <begin position="153"/>
        <end position="167"/>
    </location>
</feature>
<dbReference type="GO" id="GO:0008270">
    <property type="term" value="F:zinc ion binding"/>
    <property type="evidence" value="ECO:0007669"/>
    <property type="project" value="InterPro"/>
</dbReference>
<dbReference type="OrthoDB" id="2441642at2759"/>
<feature type="region of interest" description="Disordered" evidence="1">
    <location>
        <begin position="72"/>
        <end position="110"/>
    </location>
</feature>
<dbReference type="InterPro" id="IPR001138">
    <property type="entry name" value="Zn2Cys6_DnaBD"/>
</dbReference>
<protein>
    <recommendedName>
        <fullName evidence="2">Zn(2)-C6 fungal-type domain-containing protein</fullName>
    </recommendedName>
</protein>
<feature type="domain" description="Zn(2)-C6 fungal-type" evidence="2">
    <location>
        <begin position="104"/>
        <end position="130"/>
    </location>
</feature>
<dbReference type="InterPro" id="IPR036864">
    <property type="entry name" value="Zn2-C6_fun-type_DNA-bd_sf"/>
</dbReference>